<accession>A0A5J4VBY1</accession>
<organism evidence="1 2">
    <name type="scientific">Streblomastix strix</name>
    <dbReference type="NCBI Taxonomy" id="222440"/>
    <lineage>
        <taxon>Eukaryota</taxon>
        <taxon>Metamonada</taxon>
        <taxon>Preaxostyla</taxon>
        <taxon>Oxymonadida</taxon>
        <taxon>Streblomastigidae</taxon>
        <taxon>Streblomastix</taxon>
    </lineage>
</organism>
<comment type="caution">
    <text evidence="1">The sequence shown here is derived from an EMBL/GenBank/DDBJ whole genome shotgun (WGS) entry which is preliminary data.</text>
</comment>
<gene>
    <name evidence="1" type="ORF">EZS28_024511</name>
</gene>
<name>A0A5J4VBY1_9EUKA</name>
<reference evidence="1 2" key="1">
    <citation type="submission" date="2019-03" db="EMBL/GenBank/DDBJ databases">
        <title>Single cell metagenomics reveals metabolic interactions within the superorganism composed of flagellate Streblomastix strix and complex community of Bacteroidetes bacteria on its surface.</title>
        <authorList>
            <person name="Treitli S.C."/>
            <person name="Kolisko M."/>
            <person name="Husnik F."/>
            <person name="Keeling P."/>
            <person name="Hampl V."/>
        </authorList>
    </citation>
    <scope>NUCLEOTIDE SEQUENCE [LARGE SCALE GENOMIC DNA]</scope>
    <source>
        <strain evidence="1">ST1C</strain>
    </source>
</reference>
<proteinExistence type="predicted"/>
<sequence>MEYSDIEILLKLTEELLDLGADGVHAAIELNEKHQIIKRVDHAVKTSQGFIENNIINPIKETDNQYQISKNAHIILKKGAVKLLDILEKRNGKEERKQKKDKKEL</sequence>
<protein>
    <submittedName>
        <fullName evidence="1">Uncharacterized protein</fullName>
    </submittedName>
</protein>
<dbReference type="OrthoDB" id="7763451at2759"/>
<dbReference type="AlphaFoldDB" id="A0A5J4VBY1"/>
<dbReference type="Proteomes" id="UP000324800">
    <property type="component" value="Unassembled WGS sequence"/>
</dbReference>
<evidence type="ECO:0000313" key="2">
    <source>
        <dbReference type="Proteomes" id="UP000324800"/>
    </source>
</evidence>
<dbReference type="EMBL" id="SNRW01008172">
    <property type="protein sequence ID" value="KAA6379961.1"/>
    <property type="molecule type" value="Genomic_DNA"/>
</dbReference>
<evidence type="ECO:0000313" key="1">
    <source>
        <dbReference type="EMBL" id="KAA6379961.1"/>
    </source>
</evidence>